<organism evidence="2 3">
    <name type="scientific">Novosphingobium bradum</name>
    <dbReference type="NCBI Taxonomy" id="1737444"/>
    <lineage>
        <taxon>Bacteria</taxon>
        <taxon>Pseudomonadati</taxon>
        <taxon>Pseudomonadota</taxon>
        <taxon>Alphaproteobacteria</taxon>
        <taxon>Sphingomonadales</taxon>
        <taxon>Sphingomonadaceae</taxon>
        <taxon>Novosphingobium</taxon>
    </lineage>
</organism>
<reference evidence="3" key="1">
    <citation type="journal article" date="2019" name="Int. J. Syst. Evol. Microbiol.">
        <title>The Global Catalogue of Microorganisms (GCM) 10K type strain sequencing project: providing services to taxonomists for standard genome sequencing and annotation.</title>
        <authorList>
            <consortium name="The Broad Institute Genomics Platform"/>
            <consortium name="The Broad Institute Genome Sequencing Center for Infectious Disease"/>
            <person name="Wu L."/>
            <person name="Ma J."/>
        </authorList>
    </citation>
    <scope>NUCLEOTIDE SEQUENCE [LARGE SCALE GENOMIC DNA]</scope>
    <source>
        <strain evidence="3">KCTC 42984</strain>
    </source>
</reference>
<dbReference type="RefSeq" id="WP_379509571.1">
    <property type="nucleotide sequence ID" value="NZ_JBHRTQ010000007.1"/>
</dbReference>
<dbReference type="Proteomes" id="UP001595604">
    <property type="component" value="Unassembled WGS sequence"/>
</dbReference>
<comment type="caution">
    <text evidence="2">The sequence shown here is derived from an EMBL/GenBank/DDBJ whole genome shotgun (WGS) entry which is preliminary data.</text>
</comment>
<feature type="region of interest" description="Disordered" evidence="1">
    <location>
        <begin position="1"/>
        <end position="26"/>
    </location>
</feature>
<evidence type="ECO:0000313" key="2">
    <source>
        <dbReference type="EMBL" id="MFC3174203.1"/>
    </source>
</evidence>
<name>A0ABV7ITZ0_9SPHN</name>
<protein>
    <submittedName>
        <fullName evidence="2">Uncharacterized protein</fullName>
    </submittedName>
</protein>
<keyword evidence="3" id="KW-1185">Reference proteome</keyword>
<gene>
    <name evidence="2" type="ORF">ACFOD9_08065</name>
</gene>
<evidence type="ECO:0000256" key="1">
    <source>
        <dbReference type="SAM" id="MobiDB-lite"/>
    </source>
</evidence>
<sequence>MSHHPTTFAAEPSDQPHGAIGWDDPATLHRRADGGGLLHGFKAIRKGTLGELVRWFAALPAGERGHYMIEKAGDRQYHPFEIMGLAARPDLPAT</sequence>
<proteinExistence type="predicted"/>
<accession>A0ABV7ITZ0</accession>
<dbReference type="EMBL" id="JBHRTQ010000007">
    <property type="protein sequence ID" value="MFC3174203.1"/>
    <property type="molecule type" value="Genomic_DNA"/>
</dbReference>
<evidence type="ECO:0000313" key="3">
    <source>
        <dbReference type="Proteomes" id="UP001595604"/>
    </source>
</evidence>